<feature type="region of interest" description="Disordered" evidence="1">
    <location>
        <begin position="738"/>
        <end position="770"/>
    </location>
</feature>
<evidence type="ECO:0000256" key="1">
    <source>
        <dbReference type="SAM" id="MobiDB-lite"/>
    </source>
</evidence>
<accession>A0A9W9FEM1</accession>
<dbReference type="CDD" id="cd00303">
    <property type="entry name" value="retropepsin_like"/>
    <property type="match status" value="1"/>
</dbReference>
<dbReference type="InterPro" id="IPR021109">
    <property type="entry name" value="Peptidase_aspartic_dom_sf"/>
</dbReference>
<evidence type="ECO:0008006" key="4">
    <source>
        <dbReference type="Google" id="ProtNLM"/>
    </source>
</evidence>
<comment type="caution">
    <text evidence="2">The sequence shown here is derived from an EMBL/GenBank/DDBJ whole genome shotgun (WGS) entry which is preliminary data.</text>
</comment>
<dbReference type="Gene3D" id="2.40.70.10">
    <property type="entry name" value="Acid Proteases"/>
    <property type="match status" value="1"/>
</dbReference>
<keyword evidence="3" id="KW-1185">Reference proteome</keyword>
<feature type="compositionally biased region" description="Polar residues" evidence="1">
    <location>
        <begin position="756"/>
        <end position="770"/>
    </location>
</feature>
<dbReference type="Proteomes" id="UP001149074">
    <property type="component" value="Unassembled WGS sequence"/>
</dbReference>
<feature type="compositionally biased region" description="Polar residues" evidence="1">
    <location>
        <begin position="181"/>
        <end position="200"/>
    </location>
</feature>
<protein>
    <recommendedName>
        <fullName evidence="4">Retrotransposon gag domain-containing protein</fullName>
    </recommendedName>
</protein>
<reference evidence="2" key="2">
    <citation type="journal article" date="2023" name="IMA Fungus">
        <title>Comparative genomic study of the Penicillium genus elucidates a diverse pangenome and 15 lateral gene transfer events.</title>
        <authorList>
            <person name="Petersen C."/>
            <person name="Sorensen T."/>
            <person name="Nielsen M.R."/>
            <person name="Sondergaard T.E."/>
            <person name="Sorensen J.L."/>
            <person name="Fitzpatrick D.A."/>
            <person name="Frisvad J.C."/>
            <person name="Nielsen K.L."/>
        </authorList>
    </citation>
    <scope>NUCLEOTIDE SEQUENCE</scope>
    <source>
        <strain evidence="2">IBT 30761</strain>
    </source>
</reference>
<proteinExistence type="predicted"/>
<gene>
    <name evidence="2" type="ORF">N7532_005660</name>
</gene>
<dbReference type="EMBL" id="JAPQKI010000005">
    <property type="protein sequence ID" value="KAJ5098659.1"/>
    <property type="molecule type" value="Genomic_DNA"/>
</dbReference>
<reference evidence="2" key="1">
    <citation type="submission" date="2022-11" db="EMBL/GenBank/DDBJ databases">
        <authorList>
            <person name="Petersen C."/>
        </authorList>
    </citation>
    <scope>NUCLEOTIDE SEQUENCE</scope>
    <source>
        <strain evidence="2">IBT 30761</strain>
    </source>
</reference>
<evidence type="ECO:0000313" key="2">
    <source>
        <dbReference type="EMBL" id="KAJ5098659.1"/>
    </source>
</evidence>
<feature type="region of interest" description="Disordered" evidence="1">
    <location>
        <begin position="165"/>
        <end position="216"/>
    </location>
</feature>
<dbReference type="RefSeq" id="XP_056474313.1">
    <property type="nucleotide sequence ID" value="XM_056618154.1"/>
</dbReference>
<organism evidence="2 3">
    <name type="scientific">Penicillium argentinense</name>
    <dbReference type="NCBI Taxonomy" id="1131581"/>
    <lineage>
        <taxon>Eukaryota</taxon>
        <taxon>Fungi</taxon>
        <taxon>Dikarya</taxon>
        <taxon>Ascomycota</taxon>
        <taxon>Pezizomycotina</taxon>
        <taxon>Eurotiomycetes</taxon>
        <taxon>Eurotiomycetidae</taxon>
        <taxon>Eurotiales</taxon>
        <taxon>Aspergillaceae</taxon>
        <taxon>Penicillium</taxon>
    </lineage>
</organism>
<name>A0A9W9FEM1_9EURO</name>
<feature type="compositionally biased region" description="Basic and acidic residues" evidence="1">
    <location>
        <begin position="170"/>
        <end position="179"/>
    </location>
</feature>
<evidence type="ECO:0000313" key="3">
    <source>
        <dbReference type="Proteomes" id="UP001149074"/>
    </source>
</evidence>
<dbReference type="OrthoDB" id="4346369at2759"/>
<sequence>MIGQEFKMGFRQDEYQQLLRMLLADRLHRRTDLQSVLCMRPIDLHNLAEKIWPGIYNLWISGVNTVFTQVVVHFLLQNCAFGPKISRFSDCLFPPGQPEDQGEFCFPTTGISRASKPEQSMFPDFVSISSVDSVDRKAVTMGDSTNVNVGDGQSYVQPVVQADVPSPFEGYREPPRPESEASASQTQRNDVPDASEQQSRPLPPFPSSAYQAMPPPGGMWIPSDMFQLMMNRQGNALMPDPGTPGAPLFNKKDARKFLRNFEKLCERRGISDPARQCELFADYCEDSIQSWVEYDPLWRSRDWEAFKDMLCDRYRDYDSERQRFSRASLMELVNQPRDTIDEVRQFMTEFKTVSDVLVANEVIQEIQRCEWLITGLPNWLRHRVAKKGIIDFDRPSRPMRLDWIADEVSSTMAAQDKYERVIKTTDRPSSQEVTSTKLTSTKERKSVAWEGGFSAEKPAISSGRQENNLEEQVEEMRRQYNDMKLTVNMLQSGMVKKDMRNDPAYVPADASRLAYQGQRSRPADGRSPPICYFCGIVGHISKPTSCQAMSDAISKGDMHVGNDGKSYIGRAGEGGPTMQFVSGRPSLEGLPSQLREWRRSALRAPAQQLMPVSQPTADPAPLPRQIPHYDGQSVYDRSAYDRGDIQVPGNYIGVSLGISPEENQEIDCDDEIIDAGYESAGINAVETRGSQQQDPVRAKRRANGIASTKTWQSGQYMQPNRQARVENIDNDDVMMDRPPDNQTEPRTQHIPVPATSGRSNVTVSQRKSVPVSQVKKTAPYMTSTAALEALVKRRVLDTKVDLTVEEMGRIIPRLKTNLFRDTEGLRPAIPQPTSQSANVTNVTQLTPSGYGGDDHLQVAVGNVHPSTYRDDRRSTVAEDRVETHRDVYSLGLLYSEVIVAGYMLRGMIDSGSGVDVMGRKQAETLGLPIKQDPKIHVVPVNGVHVKCLGCIQNMPVSIGDITTHVNVFVISECPGGLILGRPFMEATMMALAQQPDGKVECTVYNDARTRKIVFPVYSPEEKKIIRASRLWPNEMIGENAPFVEGPLNS</sequence>
<dbReference type="GeneID" id="81357133"/>
<dbReference type="AlphaFoldDB" id="A0A9W9FEM1"/>
<dbReference type="SUPFAM" id="SSF50630">
    <property type="entry name" value="Acid proteases"/>
    <property type="match status" value="1"/>
</dbReference>